<dbReference type="InterPro" id="IPR028098">
    <property type="entry name" value="Glyco_trans_4-like_N"/>
</dbReference>
<dbReference type="Gene3D" id="3.40.50.2000">
    <property type="entry name" value="Glycogen Phosphorylase B"/>
    <property type="match status" value="2"/>
</dbReference>
<dbReference type="SUPFAM" id="SSF53756">
    <property type="entry name" value="UDP-Glycosyltransferase/glycogen phosphorylase"/>
    <property type="match status" value="1"/>
</dbReference>
<dbReference type="PANTHER" id="PTHR46401:SF2">
    <property type="entry name" value="GLYCOSYLTRANSFERASE WBBK-RELATED"/>
    <property type="match status" value="1"/>
</dbReference>
<feature type="domain" description="Glycosyltransferase subfamily 4-like N-terminal" evidence="3">
    <location>
        <begin position="16"/>
        <end position="184"/>
    </location>
</feature>
<keyword evidence="1 4" id="KW-0808">Transferase</keyword>
<dbReference type="InterPro" id="IPR001296">
    <property type="entry name" value="Glyco_trans_1"/>
</dbReference>
<organism evidence="4 5">
    <name type="scientific">Chloroflexus aggregans</name>
    <dbReference type="NCBI Taxonomy" id="152260"/>
    <lineage>
        <taxon>Bacteria</taxon>
        <taxon>Bacillati</taxon>
        <taxon>Chloroflexota</taxon>
        <taxon>Chloroflexia</taxon>
        <taxon>Chloroflexales</taxon>
        <taxon>Chloroflexineae</taxon>
        <taxon>Chloroflexaceae</taxon>
        <taxon>Chloroflexus</taxon>
    </lineage>
</organism>
<dbReference type="Pfam" id="PF13439">
    <property type="entry name" value="Glyco_transf_4"/>
    <property type="match status" value="1"/>
</dbReference>
<dbReference type="EMBL" id="PNIQ01001100">
    <property type="protein sequence ID" value="PMP73208.1"/>
    <property type="molecule type" value="Genomic_DNA"/>
</dbReference>
<dbReference type="Proteomes" id="UP000243376">
    <property type="component" value="Unassembled WGS sequence"/>
</dbReference>
<proteinExistence type="predicted"/>
<evidence type="ECO:0000259" key="2">
    <source>
        <dbReference type="Pfam" id="PF00534"/>
    </source>
</evidence>
<dbReference type="FunFam" id="3.40.50.2000:FF:000119">
    <property type="entry name" value="Glycosyl transferase group 1"/>
    <property type="match status" value="1"/>
</dbReference>
<evidence type="ECO:0000259" key="3">
    <source>
        <dbReference type="Pfam" id="PF13439"/>
    </source>
</evidence>
<name>A0A2J6WRY4_9CHLR</name>
<dbReference type="GO" id="GO:0009103">
    <property type="term" value="P:lipopolysaccharide biosynthetic process"/>
    <property type="evidence" value="ECO:0007669"/>
    <property type="project" value="TreeGrafter"/>
</dbReference>
<dbReference type="CDD" id="cd03809">
    <property type="entry name" value="GT4_MtfB-like"/>
    <property type="match status" value="1"/>
</dbReference>
<evidence type="ECO:0000313" key="4">
    <source>
        <dbReference type="EMBL" id="PMP73208.1"/>
    </source>
</evidence>
<dbReference type="PANTHER" id="PTHR46401">
    <property type="entry name" value="GLYCOSYLTRANSFERASE WBBK-RELATED"/>
    <property type="match status" value="1"/>
</dbReference>
<reference evidence="4 5" key="1">
    <citation type="submission" date="2018-01" db="EMBL/GenBank/DDBJ databases">
        <title>Metagenomic assembled genomes from two thermal pools in the Uzon Caldera, Kamchatka, Russia.</title>
        <authorList>
            <person name="Wilkins L."/>
            <person name="Ettinger C."/>
        </authorList>
    </citation>
    <scope>NUCLEOTIDE SEQUENCE [LARGE SCALE GENOMIC DNA]</scope>
    <source>
        <strain evidence="4">ZAV-02</strain>
    </source>
</reference>
<dbReference type="GO" id="GO:0016757">
    <property type="term" value="F:glycosyltransferase activity"/>
    <property type="evidence" value="ECO:0007669"/>
    <property type="project" value="InterPro"/>
</dbReference>
<dbReference type="Pfam" id="PF00534">
    <property type="entry name" value="Glycos_transf_1"/>
    <property type="match status" value="1"/>
</dbReference>
<evidence type="ECO:0000256" key="1">
    <source>
        <dbReference type="ARBA" id="ARBA00022679"/>
    </source>
</evidence>
<dbReference type="AlphaFoldDB" id="A0A2J6WRY4"/>
<protein>
    <submittedName>
        <fullName evidence="4">Glycosyltransferase family 1 protein</fullName>
    </submittedName>
</protein>
<gene>
    <name evidence="4" type="ORF">C0184_16355</name>
</gene>
<accession>A0A2J6WRY4</accession>
<evidence type="ECO:0000313" key="5">
    <source>
        <dbReference type="Proteomes" id="UP000243376"/>
    </source>
</evidence>
<sequence>MRIGVDFTAGIWQGAGIGRYTRELVRAAAQAGPDLTFHLFYAAGGIGPDNPFIHYAQELAATYPNVTLRPLPISPRLLTIIWQRLRLPLRIEWLIGPMDVVHAPDFVLPPTRSRTLLTIHDLTFLVEPGCADPSLRRYLSEAVPRSLRRADLIVVDSQSTANDLGRLYGIPSRRVRLLYPAVDARFRPLPSDELATVRTRLALPDRFLLFVGTLEPRKNLVRLLHAFSLLQSDYPDLQLVITGRRGWLYDEIFTAVTQYQVTDRVCFLDFVADNDLPALYNLAEAFVYPSLYEGFGFPVLEALACGTPVVTTKVASLPEVAGSAAIMVDPLDSEDIAAGIRVALSNPLPLRAAGPLQAGKFRWEQTGQHLVAIYRELAAMIAAT</sequence>
<comment type="caution">
    <text evidence="4">The sequence shown here is derived from an EMBL/GenBank/DDBJ whole genome shotgun (WGS) entry which is preliminary data.</text>
</comment>
<feature type="domain" description="Glycosyl transferase family 1" evidence="2">
    <location>
        <begin position="204"/>
        <end position="351"/>
    </location>
</feature>